<dbReference type="Proteomes" id="UP000628086">
    <property type="component" value="Unassembled WGS sequence"/>
</dbReference>
<name>A0ABR6VDQ9_9PSED</name>
<evidence type="ECO:0008006" key="4">
    <source>
        <dbReference type="Google" id="ProtNLM"/>
    </source>
</evidence>
<sequence>MMAGKADPSDRSDDIAQLRQFLDMSTLSYQDISMMVGVQQALQRWPLLGESCRARQEQARHDRDRTVQPEAVVP</sequence>
<dbReference type="EMBL" id="JABWRS010000022">
    <property type="protein sequence ID" value="MBC3478285.1"/>
    <property type="molecule type" value="Genomic_DNA"/>
</dbReference>
<feature type="region of interest" description="Disordered" evidence="1">
    <location>
        <begin position="53"/>
        <end position="74"/>
    </location>
</feature>
<organism evidence="2 3">
    <name type="scientific">Pseudomonas taiwanensis</name>
    <dbReference type="NCBI Taxonomy" id="470150"/>
    <lineage>
        <taxon>Bacteria</taxon>
        <taxon>Pseudomonadati</taxon>
        <taxon>Pseudomonadota</taxon>
        <taxon>Gammaproteobacteria</taxon>
        <taxon>Pseudomonadales</taxon>
        <taxon>Pseudomonadaceae</taxon>
        <taxon>Pseudomonas</taxon>
    </lineage>
</organism>
<gene>
    <name evidence="2" type="ORF">HU747_22095</name>
</gene>
<dbReference type="RefSeq" id="WP_027907873.1">
    <property type="nucleotide sequence ID" value="NZ_JABWRR010000014.1"/>
</dbReference>
<dbReference type="Pfam" id="PF10945">
    <property type="entry name" value="CBP_BcsR"/>
    <property type="match status" value="1"/>
</dbReference>
<reference evidence="2 3" key="1">
    <citation type="journal article" date="2020" name="Microorganisms">
        <title>Reliable Identification of Environmental Pseudomonas Isolates Using the rpoD Gene.</title>
        <authorList>
            <consortium name="The Broad Institute Genome Sequencing Platform"/>
            <person name="Girard L."/>
            <person name="Lood C."/>
            <person name="Rokni-Zadeh H."/>
            <person name="van Noort V."/>
            <person name="Lavigne R."/>
            <person name="De Mot R."/>
        </authorList>
    </citation>
    <scope>NUCLEOTIDE SEQUENCE [LARGE SCALE GENOMIC DNA]</scope>
    <source>
        <strain evidence="2 3">RW7P2</strain>
    </source>
</reference>
<evidence type="ECO:0000313" key="2">
    <source>
        <dbReference type="EMBL" id="MBC3478285.1"/>
    </source>
</evidence>
<dbReference type="InterPro" id="IPR024487">
    <property type="entry name" value="CBP_BcsR"/>
</dbReference>
<proteinExistence type="predicted"/>
<comment type="caution">
    <text evidence="2">The sequence shown here is derived from an EMBL/GenBank/DDBJ whole genome shotgun (WGS) entry which is preliminary data.</text>
</comment>
<evidence type="ECO:0000313" key="3">
    <source>
        <dbReference type="Proteomes" id="UP000628086"/>
    </source>
</evidence>
<protein>
    <recommendedName>
        <fullName evidence="4">Cellulose biosynthesis protein BcsR</fullName>
    </recommendedName>
</protein>
<dbReference type="NCBIfam" id="NF040717">
    <property type="entry name" value="BcsR_only"/>
    <property type="match status" value="1"/>
</dbReference>
<feature type="compositionally biased region" description="Basic and acidic residues" evidence="1">
    <location>
        <begin position="53"/>
        <end position="67"/>
    </location>
</feature>
<keyword evidence="3" id="KW-1185">Reference proteome</keyword>
<evidence type="ECO:0000256" key="1">
    <source>
        <dbReference type="SAM" id="MobiDB-lite"/>
    </source>
</evidence>
<accession>A0ABR6VDQ9</accession>